<keyword evidence="2" id="KW-0560">Oxidoreductase</keyword>
<keyword evidence="2" id="KW-0503">Monooxygenase</keyword>
<dbReference type="GO" id="GO:0005829">
    <property type="term" value="C:cytosol"/>
    <property type="evidence" value="ECO:0007669"/>
    <property type="project" value="TreeGrafter"/>
</dbReference>
<dbReference type="PANTHER" id="PTHR33336">
    <property type="entry name" value="QUINOL MONOOXYGENASE YGIN-RELATED"/>
    <property type="match status" value="1"/>
</dbReference>
<dbReference type="SUPFAM" id="SSF54909">
    <property type="entry name" value="Dimeric alpha+beta barrel"/>
    <property type="match status" value="1"/>
</dbReference>
<name>A0AB39VV39_9GAMM</name>
<reference evidence="2" key="1">
    <citation type="submission" date="2024-07" db="EMBL/GenBank/DDBJ databases">
        <authorList>
            <person name="Biller S.J."/>
        </authorList>
    </citation>
    <scope>NUCLEOTIDE SEQUENCE</scope>
    <source>
        <strain evidence="2">WC2420</strain>
    </source>
</reference>
<feature type="domain" description="ABM" evidence="1">
    <location>
        <begin position="5"/>
        <end position="94"/>
    </location>
</feature>
<sequence length="100" mass="10688">MSSEVKLVVLITTQPGRGQDQIAAFEKLAPLVRKEEGCIEYELYPVAEQADQFVLLERWASKSALEAHAASAHMAAASKLNPAFRAGPATVLHLGSSVAV</sequence>
<dbReference type="GO" id="GO:0004497">
    <property type="term" value="F:monooxygenase activity"/>
    <property type="evidence" value="ECO:0007669"/>
    <property type="project" value="UniProtKB-KW"/>
</dbReference>
<dbReference type="PROSITE" id="PS51725">
    <property type="entry name" value="ABM"/>
    <property type="match status" value="1"/>
</dbReference>
<protein>
    <submittedName>
        <fullName evidence="2">Quinol monooxygenase</fullName>
        <ecNumber evidence="2">1.-.-.-</ecNumber>
    </submittedName>
</protein>
<dbReference type="RefSeq" id="WP_369790462.1">
    <property type="nucleotide sequence ID" value="NZ_CP165628.1"/>
</dbReference>
<organism evidence="2">
    <name type="scientific">Rouxiella sp. WC2420</name>
    <dbReference type="NCBI Taxonomy" id="3234145"/>
    <lineage>
        <taxon>Bacteria</taxon>
        <taxon>Pseudomonadati</taxon>
        <taxon>Pseudomonadota</taxon>
        <taxon>Gammaproteobacteria</taxon>
        <taxon>Enterobacterales</taxon>
        <taxon>Yersiniaceae</taxon>
        <taxon>Rouxiella</taxon>
    </lineage>
</organism>
<dbReference type="EMBL" id="CP165628">
    <property type="protein sequence ID" value="XDU74265.1"/>
    <property type="molecule type" value="Genomic_DNA"/>
</dbReference>
<dbReference type="InterPro" id="IPR050744">
    <property type="entry name" value="AI-2_Isomerase_LsrG"/>
</dbReference>
<evidence type="ECO:0000259" key="1">
    <source>
        <dbReference type="PROSITE" id="PS51725"/>
    </source>
</evidence>
<dbReference type="PANTHER" id="PTHR33336:SF3">
    <property type="entry name" value="ABM DOMAIN-CONTAINING PROTEIN"/>
    <property type="match status" value="1"/>
</dbReference>
<dbReference type="AlphaFoldDB" id="A0AB39VV39"/>
<dbReference type="Gene3D" id="3.30.70.100">
    <property type="match status" value="1"/>
</dbReference>
<dbReference type="Pfam" id="PF03992">
    <property type="entry name" value="ABM"/>
    <property type="match status" value="1"/>
</dbReference>
<dbReference type="InterPro" id="IPR007138">
    <property type="entry name" value="ABM_dom"/>
</dbReference>
<gene>
    <name evidence="2" type="ORF">AB3G37_09410</name>
</gene>
<accession>A0AB39VV39</accession>
<dbReference type="EC" id="1.-.-.-" evidence="2"/>
<dbReference type="InterPro" id="IPR011008">
    <property type="entry name" value="Dimeric_a/b-barrel"/>
</dbReference>
<evidence type="ECO:0000313" key="2">
    <source>
        <dbReference type="EMBL" id="XDU74265.1"/>
    </source>
</evidence>
<proteinExistence type="predicted"/>